<evidence type="ECO:0000313" key="1">
    <source>
        <dbReference type="EMBL" id="CAG8737680.1"/>
    </source>
</evidence>
<protein>
    <submittedName>
        <fullName evidence="1">12122_t:CDS:1</fullName>
    </submittedName>
</protein>
<accession>A0A9N9IKC8</accession>
<reference evidence="1" key="1">
    <citation type="submission" date="2021-06" db="EMBL/GenBank/DDBJ databases">
        <authorList>
            <person name="Kallberg Y."/>
            <person name="Tangrot J."/>
            <person name="Rosling A."/>
        </authorList>
    </citation>
    <scope>NUCLEOTIDE SEQUENCE</scope>
    <source>
        <strain evidence="1">UK204</strain>
    </source>
</reference>
<dbReference type="Proteomes" id="UP000789570">
    <property type="component" value="Unassembled WGS sequence"/>
</dbReference>
<feature type="non-terminal residue" evidence="1">
    <location>
        <position position="111"/>
    </location>
</feature>
<organism evidence="1 2">
    <name type="scientific">Funneliformis caledonium</name>
    <dbReference type="NCBI Taxonomy" id="1117310"/>
    <lineage>
        <taxon>Eukaryota</taxon>
        <taxon>Fungi</taxon>
        <taxon>Fungi incertae sedis</taxon>
        <taxon>Mucoromycota</taxon>
        <taxon>Glomeromycotina</taxon>
        <taxon>Glomeromycetes</taxon>
        <taxon>Glomerales</taxon>
        <taxon>Glomeraceae</taxon>
        <taxon>Funneliformis</taxon>
    </lineage>
</organism>
<feature type="non-terminal residue" evidence="1">
    <location>
        <position position="1"/>
    </location>
</feature>
<comment type="caution">
    <text evidence="1">The sequence shown here is derived from an EMBL/GenBank/DDBJ whole genome shotgun (WGS) entry which is preliminary data.</text>
</comment>
<dbReference type="AlphaFoldDB" id="A0A9N9IKC8"/>
<name>A0A9N9IKC8_9GLOM</name>
<sequence>VDSNSFNSIQLNEPSVNIRCDNGSSVGYNSKFREYFNKITMSPGISATSYIEIVKLQELLISRKDLFKERKYFSSSPHLLVKRLKEFITEGSLSWILLKELLSTPTEKLVV</sequence>
<gene>
    <name evidence="1" type="ORF">FCALED_LOCUS15414</name>
</gene>
<dbReference type="EMBL" id="CAJVPQ010013950">
    <property type="protein sequence ID" value="CAG8737680.1"/>
    <property type="molecule type" value="Genomic_DNA"/>
</dbReference>
<proteinExistence type="predicted"/>
<evidence type="ECO:0000313" key="2">
    <source>
        <dbReference type="Proteomes" id="UP000789570"/>
    </source>
</evidence>
<keyword evidence="2" id="KW-1185">Reference proteome</keyword>